<comment type="catalytic activity">
    <reaction evidence="10">
        <text>[(1-&gt;4)-alpha-D-glucosyl](n) + phosphate = [(1-&gt;4)-alpha-D-glucosyl](n-1) + alpha-D-glucose 1-phosphate</text>
        <dbReference type="Rhea" id="RHEA:41732"/>
        <dbReference type="Rhea" id="RHEA-COMP:9584"/>
        <dbReference type="Rhea" id="RHEA-COMP:9586"/>
        <dbReference type="ChEBI" id="CHEBI:15444"/>
        <dbReference type="ChEBI" id="CHEBI:43474"/>
        <dbReference type="ChEBI" id="CHEBI:58601"/>
        <dbReference type="EC" id="2.4.1.1"/>
    </reaction>
</comment>
<evidence type="ECO:0000256" key="10">
    <source>
        <dbReference type="RuleBase" id="RU000587"/>
    </source>
</evidence>
<keyword evidence="8 10" id="KW-0119">Carbohydrate metabolism</keyword>
<name>A0AAW3ZMF8_9GAMM</name>
<dbReference type="GO" id="GO:0005980">
    <property type="term" value="P:glycogen catabolic process"/>
    <property type="evidence" value="ECO:0007669"/>
    <property type="project" value="TreeGrafter"/>
</dbReference>
<dbReference type="CDD" id="cd04300">
    <property type="entry name" value="GT35_Glycogen_Phosphorylase"/>
    <property type="match status" value="1"/>
</dbReference>
<comment type="similarity">
    <text evidence="2 10">Belongs to the glycogen phosphorylase family.</text>
</comment>
<accession>A0AAW3ZMF8</accession>
<evidence type="ECO:0000313" key="11">
    <source>
        <dbReference type="EMBL" id="MBD8527310.1"/>
    </source>
</evidence>
<dbReference type="FunFam" id="3.40.50.2000:FF:000005">
    <property type="entry name" value="Alpha-1,4 glucan phosphorylase"/>
    <property type="match status" value="1"/>
</dbReference>
<dbReference type="FunFam" id="3.40.50.2000:FF:000153">
    <property type="entry name" value="Alpha-1,4 glucan phosphorylase"/>
    <property type="match status" value="1"/>
</dbReference>
<dbReference type="PIRSF" id="PIRSF000460">
    <property type="entry name" value="Pprylas_GlgP"/>
    <property type="match status" value="1"/>
</dbReference>
<dbReference type="GO" id="GO:0008184">
    <property type="term" value="F:glycogen phosphorylase activity"/>
    <property type="evidence" value="ECO:0007669"/>
    <property type="project" value="InterPro"/>
</dbReference>
<evidence type="ECO:0000256" key="7">
    <source>
        <dbReference type="ARBA" id="ARBA00022898"/>
    </source>
</evidence>
<keyword evidence="12" id="KW-1185">Reference proteome</keyword>
<dbReference type="PANTHER" id="PTHR11468">
    <property type="entry name" value="GLYCOGEN PHOSPHORYLASE"/>
    <property type="match status" value="1"/>
</dbReference>
<dbReference type="InterPro" id="IPR000811">
    <property type="entry name" value="Glyco_trans_35"/>
</dbReference>
<reference evidence="11 12" key="1">
    <citation type="submission" date="2020-09" db="EMBL/GenBank/DDBJ databases">
        <title>Pseudoxanthomonas sp. CAU 1598 isolated from sand of Yaerae Beach.</title>
        <authorList>
            <person name="Kim W."/>
        </authorList>
    </citation>
    <scope>NUCLEOTIDE SEQUENCE [LARGE SCALE GENOMIC DNA]</scope>
    <source>
        <strain evidence="11 12">CAU 1598</strain>
    </source>
</reference>
<dbReference type="GO" id="GO:0030170">
    <property type="term" value="F:pyridoxal phosphate binding"/>
    <property type="evidence" value="ECO:0007669"/>
    <property type="project" value="InterPro"/>
</dbReference>
<dbReference type="AlphaFoldDB" id="A0AAW3ZMF8"/>
<keyword evidence="6 10" id="KW-0808">Transferase</keyword>
<dbReference type="Gene3D" id="3.40.50.2000">
    <property type="entry name" value="Glycogen Phosphorylase B"/>
    <property type="match status" value="2"/>
</dbReference>
<dbReference type="EMBL" id="JACYTR010000047">
    <property type="protein sequence ID" value="MBD8527310.1"/>
    <property type="molecule type" value="Genomic_DNA"/>
</dbReference>
<comment type="caution">
    <text evidence="11">The sequence shown here is derived from an EMBL/GenBank/DDBJ whole genome shotgun (WGS) entry which is preliminary data.</text>
</comment>
<dbReference type="Proteomes" id="UP000613768">
    <property type="component" value="Unassembled WGS sequence"/>
</dbReference>
<dbReference type="Pfam" id="PF00343">
    <property type="entry name" value="Phosphorylase"/>
    <property type="match status" value="1"/>
</dbReference>
<dbReference type="RefSeq" id="WP_192030729.1">
    <property type="nucleotide sequence ID" value="NZ_JACYTR010000047.1"/>
</dbReference>
<comment type="function">
    <text evidence="10">Allosteric enzyme that catalyzes the rate-limiting step in glycogen catabolism, the phosphorolytic cleavage of glycogen to produce glucose-1-phosphate, and plays a central role in maintaining cellular and organismal glucose homeostasis.</text>
</comment>
<evidence type="ECO:0000256" key="2">
    <source>
        <dbReference type="ARBA" id="ARBA00006047"/>
    </source>
</evidence>
<evidence type="ECO:0000256" key="1">
    <source>
        <dbReference type="ARBA" id="ARBA00001933"/>
    </source>
</evidence>
<evidence type="ECO:0000256" key="8">
    <source>
        <dbReference type="ARBA" id="ARBA00023277"/>
    </source>
</evidence>
<evidence type="ECO:0000256" key="6">
    <source>
        <dbReference type="ARBA" id="ARBA00022679"/>
    </source>
</evidence>
<proteinExistence type="inferred from homology"/>
<keyword evidence="4" id="KW-0321">Glycogen metabolism</keyword>
<evidence type="ECO:0000256" key="5">
    <source>
        <dbReference type="ARBA" id="ARBA00022676"/>
    </source>
</evidence>
<dbReference type="PANTHER" id="PTHR11468:SF3">
    <property type="entry name" value="GLYCOGEN PHOSPHORYLASE, LIVER FORM"/>
    <property type="match status" value="1"/>
</dbReference>
<dbReference type="GO" id="GO:0005737">
    <property type="term" value="C:cytoplasm"/>
    <property type="evidence" value="ECO:0007669"/>
    <property type="project" value="TreeGrafter"/>
</dbReference>
<gene>
    <name evidence="11" type="ORF">IFO71_16320</name>
</gene>
<evidence type="ECO:0000256" key="4">
    <source>
        <dbReference type="ARBA" id="ARBA00022600"/>
    </source>
</evidence>
<dbReference type="NCBIfam" id="TIGR02093">
    <property type="entry name" value="P_ylase"/>
    <property type="match status" value="1"/>
</dbReference>
<keyword evidence="3" id="KW-0597">Phosphoprotein</keyword>
<dbReference type="SUPFAM" id="SSF53756">
    <property type="entry name" value="UDP-Glycosyltransferase/glycogen phosphorylase"/>
    <property type="match status" value="1"/>
</dbReference>
<evidence type="ECO:0000313" key="12">
    <source>
        <dbReference type="Proteomes" id="UP000613768"/>
    </source>
</evidence>
<sequence length="825" mass="91866">MSLAKRSTTKQSAKREFLLMLDRQLAQSSHGDPARAALHGAALACRELLSQRWARTQAEDAARGRDARCRRVHYLSMEFLMGRALRNALAALDLTDTLRQWLADHRLDLATVIEAEPDAALGNGGLGRLAACFLDSFAELGLPSFGYGIRYRFGMFAQAIQDGRQVERADDWMRDGTPWDIQRPALSFRIGFGGTVGEDGQGGRHWQPAEVVLASGHDFVVPAVSSERVSTLRQWQASAARPIDFARFAQGEYLAAGQHLLEADALNWVLYPDDSTEAGRELRLKQEAFLVCASLADLLARHLDEHGEIESLAHYNAIHLNDTHPALAPAELMRLLLDQHGLSWDAAWQITRQAISYTNHTLMPEALETWPLRMFERLLPRHLEIIFEINHRHLEAVRARFPGDTGLIERCSLIDERGERRVRMAALAIVASQRVNGVAELHSKLMVDTIFADFARLFPQRFINVTNGVTPRRWVMQCNPELAKLLDQEVGSGWRRDARQLRPLAARAERGSLQHALAGIKRTNKQRLAADIEAQLGISIDPDSMFDVHVKRIHEYKRQLLNLLHVVARYQSMLAHPEGADGKGWVARTVIIAGKAASAYHTAKQIVQLTHDIGRRINADARLNGRLKLVFLPNYGVSLAERIIPATDLSEQISTAGTEASGTGNMKFAFNGALTIGTWDGANIEMAEAMGVENMFVFGLRAEQVIELKQLGYDPRSVVANNAQLRAVLDAISRGDFSPGEPQRYRGLIDGLLQNDRYLLLADFADYVQAQQRADQLFRDPNAWQAQAARTIAGMGRFSTDRTVAEYVDSVWSVQRAAGSSTLSD</sequence>
<feature type="modified residue" description="N6-(pyridoxal phosphate)lysine" evidence="9">
    <location>
        <position position="667"/>
    </location>
</feature>
<evidence type="ECO:0000256" key="3">
    <source>
        <dbReference type="ARBA" id="ARBA00022553"/>
    </source>
</evidence>
<organism evidence="11 12">
    <name type="scientific">Pseudomarimonas arenosa</name>
    <dbReference type="NCBI Taxonomy" id="2774145"/>
    <lineage>
        <taxon>Bacteria</taxon>
        <taxon>Pseudomonadati</taxon>
        <taxon>Pseudomonadota</taxon>
        <taxon>Gammaproteobacteria</taxon>
        <taxon>Lysobacterales</taxon>
        <taxon>Lysobacteraceae</taxon>
        <taxon>Pseudomarimonas</taxon>
    </lineage>
</organism>
<protein>
    <recommendedName>
        <fullName evidence="10">Alpha-1,4 glucan phosphorylase</fullName>
        <ecNumber evidence="10">2.4.1.1</ecNumber>
    </recommendedName>
</protein>
<dbReference type="EC" id="2.4.1.1" evidence="10"/>
<comment type="cofactor">
    <cofactor evidence="1 10">
        <name>pyridoxal 5'-phosphate</name>
        <dbReference type="ChEBI" id="CHEBI:597326"/>
    </cofactor>
</comment>
<dbReference type="InterPro" id="IPR011833">
    <property type="entry name" value="Glycg_phsphrylas"/>
</dbReference>
<keyword evidence="5 10" id="KW-0328">Glycosyltransferase</keyword>
<evidence type="ECO:0000256" key="9">
    <source>
        <dbReference type="PIRSR" id="PIRSR000460-1"/>
    </source>
</evidence>
<keyword evidence="7 9" id="KW-0663">Pyridoxal phosphate</keyword>